<evidence type="ECO:0000256" key="1">
    <source>
        <dbReference type="SAM" id="MobiDB-lite"/>
    </source>
</evidence>
<evidence type="ECO:0000313" key="4">
    <source>
        <dbReference type="EMBL" id="ANZ75335.1"/>
    </source>
</evidence>
<gene>
    <name evidence="4" type="primary">SEC63</name>
    <name evidence="4" type="ORF">ATY40_BA7502886</name>
</gene>
<feature type="domain" description="J" evidence="3">
    <location>
        <begin position="115"/>
        <end position="185"/>
    </location>
</feature>
<dbReference type="InterPro" id="IPR014756">
    <property type="entry name" value="Ig_E-set"/>
</dbReference>
<dbReference type="GO" id="GO:0008320">
    <property type="term" value="F:protein transmembrane transporter activity"/>
    <property type="evidence" value="ECO:0007669"/>
    <property type="project" value="TreeGrafter"/>
</dbReference>
<dbReference type="SUPFAM" id="SSF158702">
    <property type="entry name" value="Sec63 N-terminal domain-like"/>
    <property type="match status" value="1"/>
</dbReference>
<accession>A0A1B2JBU6</accession>
<feature type="transmembrane region" description="Helical" evidence="2">
    <location>
        <begin position="84"/>
        <end position="102"/>
    </location>
</feature>
<dbReference type="FunFam" id="1.10.287.110:FF:000039">
    <property type="entry name" value="Protein translocation complex component (Npl1)"/>
    <property type="match status" value="1"/>
</dbReference>
<dbReference type="Pfam" id="PF00226">
    <property type="entry name" value="DnaJ"/>
    <property type="match status" value="1"/>
</dbReference>
<organism evidence="4 5">
    <name type="scientific">Komagataella pastoris</name>
    <name type="common">Yeast</name>
    <name type="synonym">Pichia pastoris</name>
    <dbReference type="NCBI Taxonomy" id="4922"/>
    <lineage>
        <taxon>Eukaryota</taxon>
        <taxon>Fungi</taxon>
        <taxon>Dikarya</taxon>
        <taxon>Ascomycota</taxon>
        <taxon>Saccharomycotina</taxon>
        <taxon>Pichiomycetes</taxon>
        <taxon>Pichiales</taxon>
        <taxon>Pichiaceae</taxon>
        <taxon>Komagataella</taxon>
    </lineage>
</organism>
<dbReference type="OrthoDB" id="1734229at2759"/>
<feature type="transmembrane region" description="Helical" evidence="2">
    <location>
        <begin position="15"/>
        <end position="36"/>
    </location>
</feature>
<dbReference type="GO" id="GO:0003723">
    <property type="term" value="F:RNA binding"/>
    <property type="evidence" value="ECO:0007669"/>
    <property type="project" value="TreeGrafter"/>
</dbReference>
<dbReference type="PANTHER" id="PTHR24075:SF0">
    <property type="entry name" value="TRANSLOCATION PROTEIN SEC63 HOMOLOG"/>
    <property type="match status" value="1"/>
</dbReference>
<keyword evidence="2" id="KW-0472">Membrane</keyword>
<dbReference type="Proteomes" id="UP000094565">
    <property type="component" value="Chromosome 2"/>
</dbReference>
<sequence>MARVEYDYDESAETWPYFVITLLAVVLIPTTISYVNKIWSRSSSGRKAQVKKYATTFKASNHDQVSQLTGSKGSGKHFLFGDKTLLFLIVGWSLFLYVGYVIHTTELVADANVFDPWEILNIDSSATEKQIKSVYRKLSLKFHPDKLGSLSDDEKEEVETKFVLINKAYKALTDEITKENFLKYGHPDGPQSVTHGIALPKFLVDGNFASPVLVFIYISMIAIALPFVVAKWWDNVRSHTRHGLHIKTAAAFSSYIINNNPAKLINTETIIELISKAEELKSATNLSSEEIEELLLAQLNRVFFDSKKELQKLKVVSLVPKLINGLVDIAATFRNSELCVKAIEAQRYLIQAVNPTGCSDIEQLLQLPFVEKKDQVSKKVPVHTLGKLTTISDGEIADLVGIDKKNAAEVRSVASSIPVIKVLKAEFKIPGESVVTPQSNAHIAVKLLIKSPAQKGLAKVDDEKLEEKETFESLRDPFSIVQDQPVLACLPESPYFPVTVENSEYINGWAVLLTVQRDGKLADSVDLLTRGSLSNLELSQKAYSDGEEVQVTTYKLKLNSPTPPTPGEYHFKLSFKSLSYLGSDLDIPLVMKVQEPPKVEDAGVYDIEDPEEDSIAGAMATLRGEKVKTADDYDDDSASDEEDLEIESDFTDINTDTEDEDEDK</sequence>
<dbReference type="PROSITE" id="PS50076">
    <property type="entry name" value="DNAJ_2"/>
    <property type="match status" value="1"/>
</dbReference>
<feature type="region of interest" description="Disordered" evidence="1">
    <location>
        <begin position="624"/>
        <end position="664"/>
    </location>
</feature>
<dbReference type="GO" id="GO:0006620">
    <property type="term" value="P:post-translational protein targeting to endoplasmic reticulum membrane"/>
    <property type="evidence" value="ECO:0007669"/>
    <property type="project" value="TreeGrafter"/>
</dbReference>
<protein>
    <submittedName>
        <fullName evidence="4">BA75_02886T0</fullName>
    </submittedName>
</protein>
<dbReference type="SUPFAM" id="SSF46565">
    <property type="entry name" value="Chaperone J-domain"/>
    <property type="match status" value="1"/>
</dbReference>
<feature type="compositionally biased region" description="Acidic residues" evidence="1">
    <location>
        <begin position="632"/>
        <end position="664"/>
    </location>
</feature>
<dbReference type="SUPFAM" id="SSF81296">
    <property type="entry name" value="E set domains"/>
    <property type="match status" value="1"/>
</dbReference>
<dbReference type="InterPro" id="IPR036869">
    <property type="entry name" value="J_dom_sf"/>
</dbReference>
<dbReference type="PANTHER" id="PTHR24075">
    <property type="entry name" value="SEC63 DOMAIN-CONTAINING"/>
    <property type="match status" value="1"/>
</dbReference>
<dbReference type="CDD" id="cd06257">
    <property type="entry name" value="DnaJ"/>
    <property type="match status" value="1"/>
</dbReference>
<dbReference type="AlphaFoldDB" id="A0A1B2JBU6"/>
<keyword evidence="2" id="KW-0812">Transmembrane</keyword>
<dbReference type="GO" id="GO:0006614">
    <property type="term" value="P:SRP-dependent cotranslational protein targeting to membrane"/>
    <property type="evidence" value="ECO:0007669"/>
    <property type="project" value="TreeGrafter"/>
</dbReference>
<name>A0A1B2JBU6_PICPA</name>
<dbReference type="Gene3D" id="1.10.287.110">
    <property type="entry name" value="DnaJ domain"/>
    <property type="match status" value="1"/>
</dbReference>
<evidence type="ECO:0000259" key="3">
    <source>
        <dbReference type="PROSITE" id="PS50076"/>
    </source>
</evidence>
<keyword evidence="2" id="KW-1133">Transmembrane helix</keyword>
<evidence type="ECO:0000256" key="2">
    <source>
        <dbReference type="SAM" id="Phobius"/>
    </source>
</evidence>
<dbReference type="InterPro" id="IPR001623">
    <property type="entry name" value="DnaJ_domain"/>
</dbReference>
<evidence type="ECO:0000313" key="5">
    <source>
        <dbReference type="Proteomes" id="UP000094565"/>
    </source>
</evidence>
<keyword evidence="5" id="KW-1185">Reference proteome</keyword>
<dbReference type="EMBL" id="CP014585">
    <property type="protein sequence ID" value="ANZ75335.1"/>
    <property type="molecule type" value="Genomic_DNA"/>
</dbReference>
<dbReference type="SMART" id="SM00271">
    <property type="entry name" value="DnaJ"/>
    <property type="match status" value="1"/>
</dbReference>
<feature type="transmembrane region" description="Helical" evidence="2">
    <location>
        <begin position="208"/>
        <end position="233"/>
    </location>
</feature>
<proteinExistence type="predicted"/>
<reference evidence="4 5" key="1">
    <citation type="submission" date="2016-02" db="EMBL/GenBank/DDBJ databases">
        <title>Comparative genomic and transcriptomic foundation for Pichia pastoris.</title>
        <authorList>
            <person name="Love K.R."/>
            <person name="Shah K.A."/>
            <person name="Whittaker C.A."/>
            <person name="Wu J."/>
            <person name="Bartlett M.C."/>
            <person name="Ma D."/>
            <person name="Leeson R.L."/>
            <person name="Priest M."/>
            <person name="Young S.K."/>
            <person name="Love J.C."/>
        </authorList>
    </citation>
    <scope>NUCLEOTIDE SEQUENCE [LARGE SCALE GENOMIC DNA]</scope>
    <source>
        <strain evidence="4 5">ATCC 28485</strain>
    </source>
</reference>
<dbReference type="GO" id="GO:0031207">
    <property type="term" value="C:Sec62/Sec63 complex"/>
    <property type="evidence" value="ECO:0007669"/>
    <property type="project" value="TreeGrafter"/>
</dbReference>
<dbReference type="PRINTS" id="PR00625">
    <property type="entry name" value="JDOMAIN"/>
</dbReference>